<feature type="compositionally biased region" description="Polar residues" evidence="1">
    <location>
        <begin position="7"/>
        <end position="21"/>
    </location>
</feature>
<feature type="non-terminal residue" evidence="2">
    <location>
        <position position="155"/>
    </location>
</feature>
<proteinExistence type="predicted"/>
<sequence>MSPGIQHHSTPSQSRPASHTSLRPVISETDNVSEVNSASSHVSVTTTATTTLAPPPPVPPKPTVIRTDRVYEDYQQKSPWQFASNNSSNSNQLHTSNIGQSPVISRPSHFYTTPRTAPYSPGHENPSYSQQMPIAQQPYVQAYFHPQLQQHMNNI</sequence>
<reference evidence="2 3" key="1">
    <citation type="journal article" date="2018" name="G3 (Bethesda)">
        <title>Phylogenetic and Phylogenomic Definition of Rhizopus Species.</title>
        <authorList>
            <person name="Gryganskyi A.P."/>
            <person name="Golan J."/>
            <person name="Dolatabadi S."/>
            <person name="Mondo S."/>
            <person name="Robb S."/>
            <person name="Idnurm A."/>
            <person name="Muszewska A."/>
            <person name="Steczkiewicz K."/>
            <person name="Masonjones S."/>
            <person name="Liao H.L."/>
            <person name="Gajdeczka M.T."/>
            <person name="Anike F."/>
            <person name="Vuek A."/>
            <person name="Anishchenko I.M."/>
            <person name="Voigt K."/>
            <person name="de Hoog G.S."/>
            <person name="Smith M.E."/>
            <person name="Heitman J."/>
            <person name="Vilgalys R."/>
            <person name="Stajich J.E."/>
        </authorList>
    </citation>
    <scope>NUCLEOTIDE SEQUENCE [LARGE SCALE GENOMIC DNA]</scope>
    <source>
        <strain evidence="2 3">CBS 357.93</strain>
    </source>
</reference>
<feature type="compositionally biased region" description="Basic and acidic residues" evidence="1">
    <location>
        <begin position="66"/>
        <end position="75"/>
    </location>
</feature>
<evidence type="ECO:0000256" key="1">
    <source>
        <dbReference type="SAM" id="MobiDB-lite"/>
    </source>
</evidence>
<name>A0A367IJF9_RHIAZ</name>
<feature type="compositionally biased region" description="Pro residues" evidence="1">
    <location>
        <begin position="53"/>
        <end position="62"/>
    </location>
</feature>
<comment type="caution">
    <text evidence="2">The sequence shown here is derived from an EMBL/GenBank/DDBJ whole genome shotgun (WGS) entry which is preliminary data.</text>
</comment>
<evidence type="ECO:0000313" key="3">
    <source>
        <dbReference type="Proteomes" id="UP000252139"/>
    </source>
</evidence>
<feature type="region of interest" description="Disordered" evidence="1">
    <location>
        <begin position="1"/>
        <end position="105"/>
    </location>
</feature>
<evidence type="ECO:0000313" key="2">
    <source>
        <dbReference type="EMBL" id="RCH77812.1"/>
    </source>
</evidence>
<dbReference type="EMBL" id="PJQL01005639">
    <property type="protein sequence ID" value="RCH77812.1"/>
    <property type="molecule type" value="Genomic_DNA"/>
</dbReference>
<organism evidence="2 3">
    <name type="scientific">Rhizopus azygosporus</name>
    <name type="common">Rhizopus microsporus var. azygosporus</name>
    <dbReference type="NCBI Taxonomy" id="86630"/>
    <lineage>
        <taxon>Eukaryota</taxon>
        <taxon>Fungi</taxon>
        <taxon>Fungi incertae sedis</taxon>
        <taxon>Mucoromycota</taxon>
        <taxon>Mucoromycotina</taxon>
        <taxon>Mucoromycetes</taxon>
        <taxon>Mucorales</taxon>
        <taxon>Mucorineae</taxon>
        <taxon>Rhizopodaceae</taxon>
        <taxon>Rhizopus</taxon>
    </lineage>
</organism>
<feature type="compositionally biased region" description="Polar residues" evidence="1">
    <location>
        <begin position="92"/>
        <end position="103"/>
    </location>
</feature>
<keyword evidence="3" id="KW-1185">Reference proteome</keyword>
<gene>
    <name evidence="2" type="ORF">CU097_000097</name>
</gene>
<feature type="compositionally biased region" description="Low complexity" evidence="1">
    <location>
        <begin position="37"/>
        <end position="52"/>
    </location>
</feature>
<protein>
    <submittedName>
        <fullName evidence="2">Uncharacterized protein</fullName>
    </submittedName>
</protein>
<accession>A0A367IJF9</accession>
<dbReference type="Proteomes" id="UP000252139">
    <property type="component" value="Unassembled WGS sequence"/>
</dbReference>
<dbReference type="AlphaFoldDB" id="A0A367IJF9"/>